<keyword evidence="4" id="KW-0808">Transferase</keyword>
<dbReference type="AlphaFoldDB" id="A0A4P9XWB1"/>
<dbReference type="PROSITE" id="PS50011">
    <property type="entry name" value="PROTEIN_KINASE_DOM"/>
    <property type="match status" value="1"/>
</dbReference>
<dbReference type="PANTHER" id="PTHR44167:SF24">
    <property type="entry name" value="SERINE_THREONINE-PROTEIN KINASE CHK2"/>
    <property type="match status" value="1"/>
</dbReference>
<sequence length="380" mass="42281">MQILSGITLLAIVFAVLSSGSQSVASPTLPAASSAVGWPNQPGVKITREYPRDENGMRTALVRYKSIDAFLKCTTKRSQHTAEIQAISALSTDFHHSSHIGFPTLLDLFSTGDGYHCIITKQIAGASLREYVAQLSREEKGSFLQNFALTAILAVMHMHERKVIHGNINPDNIIIQPTTVSKNVFKVLFTGFEGSQPTSRSQTPSILGARGYAPPEDYFNAAVDQRKRDTWMLGATFFFVTNGIPPYGFAHSKTKGTFPPVSEDRLLRTMMKAEKAGKNSFPRIKTNRKGLLDLMERFLTYKAEDRVNIDLLTEDDLMVLVDDELDAKDSLLERTWAKLKSKMPRKKISGRQVKSPQDTDAWHEYQGNDGNQDTPLLASK</sequence>
<accession>A0A4P9XWB1</accession>
<evidence type="ECO:0000313" key="5">
    <source>
        <dbReference type="Proteomes" id="UP000271241"/>
    </source>
</evidence>
<dbReference type="InterPro" id="IPR000719">
    <property type="entry name" value="Prot_kinase_dom"/>
</dbReference>
<dbReference type="GO" id="GO:0005524">
    <property type="term" value="F:ATP binding"/>
    <property type="evidence" value="ECO:0007669"/>
    <property type="project" value="InterPro"/>
</dbReference>
<feature type="chain" id="PRO_5020408668" evidence="2">
    <location>
        <begin position="19"/>
        <end position="380"/>
    </location>
</feature>
<reference evidence="5" key="1">
    <citation type="journal article" date="2018" name="Nat. Microbiol.">
        <title>Leveraging single-cell genomics to expand the fungal tree of life.</title>
        <authorList>
            <person name="Ahrendt S.R."/>
            <person name="Quandt C.A."/>
            <person name="Ciobanu D."/>
            <person name="Clum A."/>
            <person name="Salamov A."/>
            <person name="Andreopoulos B."/>
            <person name="Cheng J.F."/>
            <person name="Woyke T."/>
            <person name="Pelin A."/>
            <person name="Henrissat B."/>
            <person name="Reynolds N.K."/>
            <person name="Benny G.L."/>
            <person name="Smith M.E."/>
            <person name="James T.Y."/>
            <person name="Grigoriev I.V."/>
        </authorList>
    </citation>
    <scope>NUCLEOTIDE SEQUENCE [LARGE SCALE GENOMIC DNA]</scope>
    <source>
        <strain evidence="5">RSA 1356</strain>
    </source>
</reference>
<feature type="domain" description="Protein kinase" evidence="3">
    <location>
        <begin position="11"/>
        <end position="318"/>
    </location>
</feature>
<dbReference type="SMART" id="SM00220">
    <property type="entry name" value="S_TKc"/>
    <property type="match status" value="1"/>
</dbReference>
<dbReference type="EMBL" id="KZ992444">
    <property type="protein sequence ID" value="RKP10613.1"/>
    <property type="molecule type" value="Genomic_DNA"/>
</dbReference>
<name>A0A4P9XWB1_9FUNG</name>
<evidence type="ECO:0000313" key="4">
    <source>
        <dbReference type="EMBL" id="RKP10613.1"/>
    </source>
</evidence>
<dbReference type="GO" id="GO:0004674">
    <property type="term" value="F:protein serine/threonine kinase activity"/>
    <property type="evidence" value="ECO:0007669"/>
    <property type="project" value="TreeGrafter"/>
</dbReference>
<dbReference type="PANTHER" id="PTHR44167">
    <property type="entry name" value="OVARIAN-SPECIFIC SERINE/THREONINE-PROTEIN KINASE LOK-RELATED"/>
    <property type="match status" value="1"/>
</dbReference>
<evidence type="ECO:0000256" key="2">
    <source>
        <dbReference type="SAM" id="SignalP"/>
    </source>
</evidence>
<proteinExistence type="predicted"/>
<keyword evidence="5" id="KW-1185">Reference proteome</keyword>
<feature type="signal peptide" evidence="2">
    <location>
        <begin position="1"/>
        <end position="18"/>
    </location>
</feature>
<dbReference type="SUPFAM" id="SSF56112">
    <property type="entry name" value="Protein kinase-like (PK-like)"/>
    <property type="match status" value="1"/>
</dbReference>
<evidence type="ECO:0000259" key="3">
    <source>
        <dbReference type="PROSITE" id="PS50011"/>
    </source>
</evidence>
<dbReference type="InterPro" id="IPR011009">
    <property type="entry name" value="Kinase-like_dom_sf"/>
</dbReference>
<dbReference type="Gene3D" id="1.10.510.10">
    <property type="entry name" value="Transferase(Phosphotransferase) domain 1"/>
    <property type="match status" value="1"/>
</dbReference>
<dbReference type="OrthoDB" id="4062651at2759"/>
<dbReference type="Pfam" id="PF00069">
    <property type="entry name" value="Pkinase"/>
    <property type="match status" value="1"/>
</dbReference>
<gene>
    <name evidence="4" type="ORF">THASP1DRAFT_27581</name>
</gene>
<protein>
    <submittedName>
        <fullName evidence="4">Kinase-like domain-containing protein</fullName>
    </submittedName>
</protein>
<evidence type="ECO:0000256" key="1">
    <source>
        <dbReference type="SAM" id="MobiDB-lite"/>
    </source>
</evidence>
<keyword evidence="4" id="KW-0418">Kinase</keyword>
<dbReference type="STRING" id="78915.A0A4P9XWB1"/>
<organism evidence="4 5">
    <name type="scientific">Thamnocephalis sphaerospora</name>
    <dbReference type="NCBI Taxonomy" id="78915"/>
    <lineage>
        <taxon>Eukaryota</taxon>
        <taxon>Fungi</taxon>
        <taxon>Fungi incertae sedis</taxon>
        <taxon>Zoopagomycota</taxon>
        <taxon>Zoopagomycotina</taxon>
        <taxon>Zoopagomycetes</taxon>
        <taxon>Zoopagales</taxon>
        <taxon>Sigmoideomycetaceae</taxon>
        <taxon>Thamnocephalis</taxon>
    </lineage>
</organism>
<dbReference type="GO" id="GO:0005634">
    <property type="term" value="C:nucleus"/>
    <property type="evidence" value="ECO:0007669"/>
    <property type="project" value="TreeGrafter"/>
</dbReference>
<keyword evidence="2" id="KW-0732">Signal</keyword>
<feature type="region of interest" description="Disordered" evidence="1">
    <location>
        <begin position="342"/>
        <end position="380"/>
    </location>
</feature>
<dbReference type="Proteomes" id="UP000271241">
    <property type="component" value="Unassembled WGS sequence"/>
</dbReference>
<dbReference type="GO" id="GO:0044773">
    <property type="term" value="P:mitotic DNA damage checkpoint signaling"/>
    <property type="evidence" value="ECO:0007669"/>
    <property type="project" value="TreeGrafter"/>
</dbReference>